<evidence type="ECO:0000313" key="2">
    <source>
        <dbReference type="EMBL" id="GLR72651.1"/>
    </source>
</evidence>
<accession>A0AA37T081</accession>
<dbReference type="EMBL" id="BSOT01000011">
    <property type="protein sequence ID" value="GLR72651.1"/>
    <property type="molecule type" value="Genomic_DNA"/>
</dbReference>
<protein>
    <recommendedName>
        <fullName evidence="1">AB hydrolase-1 domain-containing protein</fullName>
    </recommendedName>
</protein>
<dbReference type="AlphaFoldDB" id="A0AA37T081"/>
<dbReference type="Proteomes" id="UP001156601">
    <property type="component" value="Unassembled WGS sequence"/>
</dbReference>
<dbReference type="Pfam" id="PF00561">
    <property type="entry name" value="Abhydrolase_1"/>
    <property type="match status" value="1"/>
</dbReference>
<gene>
    <name evidence="2" type="ORF">GCM10007852_35590</name>
</gene>
<dbReference type="PROSITE" id="PS51257">
    <property type="entry name" value="PROKAR_LIPOPROTEIN"/>
    <property type="match status" value="1"/>
</dbReference>
<sequence>MMTKNRLCILIFVCLLFACEDEDALKPNAFDEGVQINMRCPEALPNTGDDVCGLYEVPLNWLAEDRTKINVFLRAFLRKQSNLANGISKGQLWLIDGGPGASGATFSDPAFVKLVHDFGWDLYIPSHRGVGFSSHLHCSLSHQAMDEQYVNVCSDEIHEKYGMDVNWYSAVGAAYDLNYLIEHNNPNNLPVVVMGTSYGSFLTQRFIQLFESTIDAAILLSGTNLRPAFENVSMHEEETFKRLLELCDLQVDCRNMFDNNTELSAYEAARSLVLENGWQQCAISDAGAHTVSHLLRALASSSRFREQLPLAIKRLSRCDANDIEALRSLQQSLRIELQRQQAQLFQFNPLMTHHQIFIELLSPEVDIPMPFNLPTDSLLGNSVKPYVDNRHAWLSRSSPIELPSTLSSTLPILAIHGGLDMQASVTWFEDLSAQLRHENQTAVLFPYAGHGTPNYTNIEDETNTEVAENCTWLIINRFLQNVSGKVDIGCVGRVKKFTFDTE</sequence>
<keyword evidence="3" id="KW-1185">Reference proteome</keyword>
<reference evidence="2" key="1">
    <citation type="journal article" date="2014" name="Int. J. Syst. Evol. Microbiol.">
        <title>Complete genome sequence of Corynebacterium casei LMG S-19264T (=DSM 44701T), isolated from a smear-ripened cheese.</title>
        <authorList>
            <consortium name="US DOE Joint Genome Institute (JGI-PGF)"/>
            <person name="Walter F."/>
            <person name="Albersmeier A."/>
            <person name="Kalinowski J."/>
            <person name="Ruckert C."/>
        </authorList>
    </citation>
    <scope>NUCLEOTIDE SEQUENCE</scope>
    <source>
        <strain evidence="2">NBRC 110023</strain>
    </source>
</reference>
<dbReference type="InterPro" id="IPR000073">
    <property type="entry name" value="AB_hydrolase_1"/>
</dbReference>
<feature type="domain" description="AB hydrolase-1" evidence="1">
    <location>
        <begin position="94"/>
        <end position="239"/>
    </location>
</feature>
<dbReference type="SUPFAM" id="SSF53474">
    <property type="entry name" value="alpha/beta-Hydrolases"/>
    <property type="match status" value="1"/>
</dbReference>
<evidence type="ECO:0000313" key="3">
    <source>
        <dbReference type="Proteomes" id="UP001156601"/>
    </source>
</evidence>
<comment type="caution">
    <text evidence="2">The sequence shown here is derived from an EMBL/GenBank/DDBJ whole genome shotgun (WGS) entry which is preliminary data.</text>
</comment>
<organism evidence="2 3">
    <name type="scientific">Agaribacter marinus</name>
    <dbReference type="NCBI Taxonomy" id="1431249"/>
    <lineage>
        <taxon>Bacteria</taxon>
        <taxon>Pseudomonadati</taxon>
        <taxon>Pseudomonadota</taxon>
        <taxon>Gammaproteobacteria</taxon>
        <taxon>Alteromonadales</taxon>
        <taxon>Alteromonadaceae</taxon>
        <taxon>Agaribacter</taxon>
    </lineage>
</organism>
<name>A0AA37T081_9ALTE</name>
<dbReference type="Gene3D" id="3.40.50.1820">
    <property type="entry name" value="alpha/beta hydrolase"/>
    <property type="match status" value="1"/>
</dbReference>
<reference evidence="2" key="2">
    <citation type="submission" date="2023-01" db="EMBL/GenBank/DDBJ databases">
        <title>Draft genome sequence of Agaribacter marinus strain NBRC 110023.</title>
        <authorList>
            <person name="Sun Q."/>
            <person name="Mori K."/>
        </authorList>
    </citation>
    <scope>NUCLEOTIDE SEQUENCE</scope>
    <source>
        <strain evidence="2">NBRC 110023</strain>
    </source>
</reference>
<dbReference type="InterPro" id="IPR029058">
    <property type="entry name" value="AB_hydrolase_fold"/>
</dbReference>
<proteinExistence type="predicted"/>
<evidence type="ECO:0000259" key="1">
    <source>
        <dbReference type="Pfam" id="PF00561"/>
    </source>
</evidence>